<comment type="caution">
    <text evidence="9">The sequence shown here is derived from an EMBL/GenBank/DDBJ whole genome shotgun (WGS) entry which is preliminary data.</text>
</comment>
<accession>A0AAV7ZXW2</accession>
<name>A0AAV7ZXW2_9EUKA</name>
<dbReference type="InterPro" id="IPR013766">
    <property type="entry name" value="Thioredoxin_domain"/>
</dbReference>
<protein>
    <recommendedName>
        <fullName evidence="2">protein disulfide-isomerase</fullName>
        <ecNumber evidence="2">5.3.4.1</ecNumber>
    </recommendedName>
</protein>
<dbReference type="PANTHER" id="PTHR45672">
    <property type="entry name" value="PROTEIN DISULFIDE-ISOMERASE C17H9.14C-RELATED"/>
    <property type="match status" value="1"/>
</dbReference>
<dbReference type="InterPro" id="IPR036249">
    <property type="entry name" value="Thioredoxin-like_sf"/>
</dbReference>
<organism evidence="9 10">
    <name type="scientific">Anaeramoeba flamelloides</name>
    <dbReference type="NCBI Taxonomy" id="1746091"/>
    <lineage>
        <taxon>Eukaryota</taxon>
        <taxon>Metamonada</taxon>
        <taxon>Anaeramoebidae</taxon>
        <taxon>Anaeramoeba</taxon>
    </lineage>
</organism>
<dbReference type="EC" id="5.3.4.1" evidence="2"/>
<evidence type="ECO:0000256" key="5">
    <source>
        <dbReference type="ARBA" id="ARBA00023284"/>
    </source>
</evidence>
<feature type="domain" description="Thioredoxin" evidence="7">
    <location>
        <begin position="10"/>
        <end position="86"/>
    </location>
</feature>
<evidence type="ECO:0000256" key="1">
    <source>
        <dbReference type="ARBA" id="ARBA00001182"/>
    </source>
</evidence>
<keyword evidence="6" id="KW-0175">Coiled coil</keyword>
<evidence type="ECO:0000313" key="10">
    <source>
        <dbReference type="Proteomes" id="UP001146793"/>
    </source>
</evidence>
<dbReference type="InterPro" id="IPR011679">
    <property type="entry name" value="ERp29_C"/>
</dbReference>
<dbReference type="InterPro" id="IPR036356">
    <property type="entry name" value="ERp29_C_sf"/>
</dbReference>
<dbReference type="GO" id="GO:0005783">
    <property type="term" value="C:endoplasmic reticulum"/>
    <property type="evidence" value="ECO:0007669"/>
    <property type="project" value="InterPro"/>
</dbReference>
<keyword evidence="3" id="KW-1015">Disulfide bond</keyword>
<comment type="catalytic activity">
    <reaction evidence="1">
        <text>Catalyzes the rearrangement of -S-S- bonds in proteins.</text>
        <dbReference type="EC" id="5.3.4.1"/>
    </reaction>
</comment>
<dbReference type="Proteomes" id="UP001146793">
    <property type="component" value="Unassembled WGS sequence"/>
</dbReference>
<dbReference type="InterPro" id="IPR051063">
    <property type="entry name" value="PDI"/>
</dbReference>
<dbReference type="AlphaFoldDB" id="A0AAV7ZXW2"/>
<sequence>MSWSNFMLLGHCKRLAKPYGEAADAFVNEPNVVLAEVECDTDGKDLCGKFSISGYPTMIFFGRNDKESKEKYSGGREVADLVNFMNEKAGTFRLPDGSLDPAAGRNEELDKLAQRFVKETEERDNILEETEKKNEELENEFVWYAKVMRMMIKKGDDYLETEPKRLEKMINSGNLSKKKIDQFKGKLLVIQAFSEKAEPKSESESESESD</sequence>
<evidence type="ECO:0000259" key="8">
    <source>
        <dbReference type="Pfam" id="PF07749"/>
    </source>
</evidence>
<feature type="domain" description="Endoplasmic reticulum resident protein 29 C-terminal" evidence="8">
    <location>
        <begin position="104"/>
        <end position="193"/>
    </location>
</feature>
<dbReference type="EMBL" id="JANTQA010000021">
    <property type="protein sequence ID" value="KAJ3445926.1"/>
    <property type="molecule type" value="Genomic_DNA"/>
</dbReference>
<dbReference type="Gene3D" id="1.20.1150.12">
    <property type="entry name" value="Endoplasmic reticulum resident protein 29, C-terminal domain"/>
    <property type="match status" value="1"/>
</dbReference>
<gene>
    <name evidence="9" type="ORF">M0812_08460</name>
</gene>
<dbReference type="Pfam" id="PF00085">
    <property type="entry name" value="Thioredoxin"/>
    <property type="match status" value="1"/>
</dbReference>
<dbReference type="Pfam" id="PF07749">
    <property type="entry name" value="ERp29"/>
    <property type="match status" value="1"/>
</dbReference>
<evidence type="ECO:0000259" key="7">
    <source>
        <dbReference type="Pfam" id="PF00085"/>
    </source>
</evidence>
<dbReference type="GO" id="GO:0003756">
    <property type="term" value="F:protein disulfide isomerase activity"/>
    <property type="evidence" value="ECO:0007669"/>
    <property type="project" value="UniProtKB-EC"/>
</dbReference>
<evidence type="ECO:0000256" key="4">
    <source>
        <dbReference type="ARBA" id="ARBA00023235"/>
    </source>
</evidence>
<dbReference type="Gene3D" id="3.40.30.10">
    <property type="entry name" value="Glutaredoxin"/>
    <property type="match status" value="1"/>
</dbReference>
<evidence type="ECO:0000256" key="6">
    <source>
        <dbReference type="SAM" id="Coils"/>
    </source>
</evidence>
<keyword evidence="4" id="KW-0413">Isomerase</keyword>
<dbReference type="SUPFAM" id="SSF47933">
    <property type="entry name" value="ERP29 C domain-like"/>
    <property type="match status" value="1"/>
</dbReference>
<feature type="coiled-coil region" evidence="6">
    <location>
        <begin position="109"/>
        <end position="147"/>
    </location>
</feature>
<dbReference type="GO" id="GO:0006457">
    <property type="term" value="P:protein folding"/>
    <property type="evidence" value="ECO:0007669"/>
    <property type="project" value="TreeGrafter"/>
</dbReference>
<evidence type="ECO:0000256" key="2">
    <source>
        <dbReference type="ARBA" id="ARBA00012723"/>
    </source>
</evidence>
<evidence type="ECO:0000256" key="3">
    <source>
        <dbReference type="ARBA" id="ARBA00023157"/>
    </source>
</evidence>
<keyword evidence="5" id="KW-0676">Redox-active center</keyword>
<dbReference type="PANTHER" id="PTHR45672:SF11">
    <property type="entry name" value="PROTEIN DISULFIDE-ISOMERASE C17H9.14C"/>
    <property type="match status" value="1"/>
</dbReference>
<reference evidence="9" key="1">
    <citation type="submission" date="2022-08" db="EMBL/GenBank/DDBJ databases">
        <title>Novel sulphate-reducing endosymbionts in the free-living metamonad Anaeramoeba.</title>
        <authorList>
            <person name="Jerlstrom-Hultqvist J."/>
            <person name="Cepicka I."/>
            <person name="Gallot-Lavallee L."/>
            <person name="Salas-Leiva D."/>
            <person name="Curtis B.A."/>
            <person name="Zahonova K."/>
            <person name="Pipaliya S."/>
            <person name="Dacks J."/>
            <person name="Roger A.J."/>
        </authorList>
    </citation>
    <scope>NUCLEOTIDE SEQUENCE</scope>
    <source>
        <strain evidence="9">Busselton2</strain>
    </source>
</reference>
<proteinExistence type="predicted"/>
<dbReference type="SUPFAM" id="SSF52833">
    <property type="entry name" value="Thioredoxin-like"/>
    <property type="match status" value="1"/>
</dbReference>
<evidence type="ECO:0000313" key="9">
    <source>
        <dbReference type="EMBL" id="KAJ3445926.1"/>
    </source>
</evidence>